<sequence>MLRSHAAGSLRAADAGQTVTLAGWVARRRDHGGVIFIDLRDASGVSQVVFREGDVLAAAHRLRAEFCIAVTGVVEVRPEGNENPEIPTGKIEVNATSLTVLSESAPLPFQLDETAGEEARLKYRYLDLRREGPGNAIRLRSKVNAAARGVLAEHDFVEIETPTLTRSTPEGARDFLVPARLQPGSFYALPQSPQLFKQLLMVAGMERYYQIARCYRDEDFRADRQPEFTQLDMELSFVDADDVMSIAEEVLRALWALVGHDLPLPLPRISYAEAMRRFGSDKPDLRFGVELIECTEYFKDTPFRVFQAPYVGAVVMTGGASQPRRTLDGWQEFAKQRGHKGLAYVLIGEDGTLGGPVAKNLTDAERDGLAAHVGAKPGDCVFFAAGPARTARALLGATRIEIAKRLDLIDPTAWAFTWVVDFPMFEPADVATASGDVAVGSGAWTAVHHAFTAPKVESEDTFDTDPGNALSDAYDIVCNGNEIGGGSIRIHRRDIQERVFAMMGIDHDEAQDKFGFLLDAFAFGAPPHGGIAFGWDRITALLAGVDSIREVIAFPKSGGGVDPLTDAPAPITPQQRKESGIDAKPEELKKS</sequence>
<dbReference type="InterPro" id="IPR002312">
    <property type="entry name" value="Asp/Asn-tRNA-synth_IIb"/>
</dbReference>
<feature type="domain" description="Aminoacyl-transfer RNA synthetases class-II family profile" evidence="9">
    <location>
        <begin position="137"/>
        <end position="555"/>
    </location>
</feature>
<keyword evidence="7" id="KW-0963">Cytoplasm</keyword>
<evidence type="ECO:0000256" key="4">
    <source>
        <dbReference type="ARBA" id="ARBA00022840"/>
    </source>
</evidence>
<dbReference type="Proteomes" id="UP000031004">
    <property type="component" value="Unassembled WGS sequence"/>
</dbReference>
<dbReference type="Gene3D" id="2.40.50.140">
    <property type="entry name" value="Nucleic acid-binding proteins"/>
    <property type="match status" value="1"/>
</dbReference>
<keyword evidence="11" id="KW-1185">Reference proteome</keyword>
<comment type="subcellular location">
    <subcellularLocation>
        <location evidence="7">Cytoplasm</location>
    </subcellularLocation>
</comment>
<keyword evidence="6 7" id="KW-0030">Aminoacyl-tRNA synthetase</keyword>
<feature type="binding site" evidence="7">
    <location>
        <position position="216"/>
    </location>
    <ligand>
        <name>L-aspartate</name>
        <dbReference type="ChEBI" id="CHEBI:29991"/>
    </ligand>
</feature>
<dbReference type="Pfam" id="PF02938">
    <property type="entry name" value="GAD"/>
    <property type="match status" value="1"/>
</dbReference>
<dbReference type="Pfam" id="PF00152">
    <property type="entry name" value="tRNA-synt_2"/>
    <property type="match status" value="1"/>
</dbReference>
<evidence type="ECO:0000313" key="10">
    <source>
        <dbReference type="EMBL" id="KHO26334.1"/>
    </source>
</evidence>
<feature type="binding site" evidence="7">
    <location>
        <position position="225"/>
    </location>
    <ligand>
        <name>ATP</name>
        <dbReference type="ChEBI" id="CHEBI:30616"/>
    </ligand>
</feature>
<feature type="binding site" evidence="7">
    <location>
        <begin position="534"/>
        <end position="537"/>
    </location>
    <ligand>
        <name>ATP</name>
        <dbReference type="ChEBI" id="CHEBI:30616"/>
    </ligand>
</feature>
<dbReference type="SUPFAM" id="SSF50249">
    <property type="entry name" value="Nucleic acid-binding proteins"/>
    <property type="match status" value="1"/>
</dbReference>
<dbReference type="Gene3D" id="3.30.1360.30">
    <property type="entry name" value="GAD-like domain"/>
    <property type="match status" value="1"/>
</dbReference>
<dbReference type="NCBIfam" id="NF001750">
    <property type="entry name" value="PRK00476.1"/>
    <property type="match status" value="1"/>
</dbReference>
<evidence type="ECO:0000259" key="9">
    <source>
        <dbReference type="PROSITE" id="PS50862"/>
    </source>
</evidence>
<comment type="catalytic activity">
    <reaction evidence="7">
        <text>tRNA(Asx) + L-aspartate + ATP = L-aspartyl-tRNA(Asx) + AMP + diphosphate</text>
        <dbReference type="Rhea" id="RHEA:18349"/>
        <dbReference type="Rhea" id="RHEA-COMP:9710"/>
        <dbReference type="Rhea" id="RHEA-COMP:9711"/>
        <dbReference type="ChEBI" id="CHEBI:29991"/>
        <dbReference type="ChEBI" id="CHEBI:30616"/>
        <dbReference type="ChEBI" id="CHEBI:33019"/>
        <dbReference type="ChEBI" id="CHEBI:78442"/>
        <dbReference type="ChEBI" id="CHEBI:78516"/>
        <dbReference type="ChEBI" id="CHEBI:456215"/>
        <dbReference type="EC" id="6.1.1.23"/>
    </reaction>
</comment>
<feature type="binding site" evidence="7">
    <location>
        <position position="489"/>
    </location>
    <ligand>
        <name>L-aspartate</name>
        <dbReference type="ChEBI" id="CHEBI:29991"/>
    </ligand>
</feature>
<dbReference type="InterPro" id="IPR004365">
    <property type="entry name" value="NA-bd_OB_tRNA"/>
</dbReference>
<feature type="binding site" evidence="7">
    <location>
        <position position="448"/>
    </location>
    <ligand>
        <name>L-aspartate</name>
        <dbReference type="ChEBI" id="CHEBI:29991"/>
    </ligand>
</feature>
<accession>A0ABR4YW26</accession>
<feature type="site" description="Important for tRNA non-discrimination" evidence="7">
    <location>
        <position position="80"/>
    </location>
</feature>
<dbReference type="RefSeq" id="WP_039319598.1">
    <property type="nucleotide sequence ID" value="NZ_JACKSA010000447.1"/>
</dbReference>
<evidence type="ECO:0000256" key="5">
    <source>
        <dbReference type="ARBA" id="ARBA00022917"/>
    </source>
</evidence>
<protein>
    <recommendedName>
        <fullName evidence="7">Aspartate--tRNA(Asp/Asn) ligase</fullName>
        <ecNumber evidence="7">6.1.1.23</ecNumber>
    </recommendedName>
    <alternativeName>
        <fullName evidence="7">Aspartyl-tRNA synthetase</fullName>
        <shortName evidence="7">AspRS</shortName>
    </alternativeName>
    <alternativeName>
        <fullName evidence="7">Non-discriminating aspartyl-tRNA synthetase</fullName>
        <shortName evidence="7">ND-AspRS</shortName>
    </alternativeName>
</protein>
<evidence type="ECO:0000256" key="7">
    <source>
        <dbReference type="HAMAP-Rule" id="MF_00044"/>
    </source>
</evidence>
<dbReference type="InterPro" id="IPR004364">
    <property type="entry name" value="Aa-tRNA-synt_II"/>
</dbReference>
<evidence type="ECO:0000256" key="2">
    <source>
        <dbReference type="ARBA" id="ARBA00022598"/>
    </source>
</evidence>
<dbReference type="HAMAP" id="MF_00044">
    <property type="entry name" value="Asp_tRNA_synth_type1"/>
    <property type="match status" value="1"/>
</dbReference>
<dbReference type="InterPro" id="IPR029351">
    <property type="entry name" value="GAD_dom"/>
</dbReference>
<dbReference type="SUPFAM" id="SSF55681">
    <property type="entry name" value="Class II aaRS and biotin synthetases"/>
    <property type="match status" value="1"/>
</dbReference>
<dbReference type="EC" id="6.1.1.23" evidence="7"/>
<name>A0ABR4YW26_9MYCO</name>
<evidence type="ECO:0000256" key="1">
    <source>
        <dbReference type="ARBA" id="ARBA00006303"/>
    </source>
</evidence>
<feature type="binding site" evidence="7">
    <location>
        <begin position="216"/>
        <end position="218"/>
    </location>
    <ligand>
        <name>ATP</name>
        <dbReference type="ChEBI" id="CHEBI:30616"/>
    </ligand>
</feature>
<dbReference type="EMBL" id="JTLZ01000005">
    <property type="protein sequence ID" value="KHO26334.1"/>
    <property type="molecule type" value="Genomic_DNA"/>
</dbReference>
<dbReference type="Gene3D" id="3.30.930.10">
    <property type="entry name" value="Bira Bifunctional Protein, Domain 2"/>
    <property type="match status" value="1"/>
</dbReference>
<dbReference type="SUPFAM" id="SSF55261">
    <property type="entry name" value="GAD domain-like"/>
    <property type="match status" value="1"/>
</dbReference>
<comment type="similarity">
    <text evidence="1 7">Belongs to the class-II aminoacyl-tRNA synthetase family. Type 1 subfamily.</text>
</comment>
<dbReference type="InterPro" id="IPR045864">
    <property type="entry name" value="aa-tRNA-synth_II/BPL/LPL"/>
</dbReference>
<dbReference type="PRINTS" id="PR01042">
    <property type="entry name" value="TRNASYNTHASP"/>
</dbReference>
<dbReference type="InterPro" id="IPR006195">
    <property type="entry name" value="aa-tRNA-synth_II"/>
</dbReference>
<dbReference type="InterPro" id="IPR047090">
    <property type="entry name" value="AspRS_core"/>
</dbReference>
<dbReference type="PANTHER" id="PTHR22594">
    <property type="entry name" value="ASPARTYL/LYSYL-TRNA SYNTHETASE"/>
    <property type="match status" value="1"/>
</dbReference>
<reference evidence="10 11" key="1">
    <citation type="submission" date="2014-11" db="EMBL/GenBank/DDBJ databases">
        <title>Mycobacterium setense Manresensis Genome.</title>
        <authorList>
            <person name="Rech G."/>
            <person name="Sumoy L."/>
        </authorList>
    </citation>
    <scope>NUCLEOTIDE SEQUENCE [LARGE SCALE GENOMIC DNA]</scope>
    <source>
        <strain evidence="10 11">Manresensis</strain>
    </source>
</reference>
<evidence type="ECO:0000313" key="11">
    <source>
        <dbReference type="Proteomes" id="UP000031004"/>
    </source>
</evidence>
<feature type="binding site" evidence="7">
    <location>
        <position position="482"/>
    </location>
    <ligand>
        <name>ATP</name>
        <dbReference type="ChEBI" id="CHEBI:30616"/>
    </ligand>
</feature>
<dbReference type="InterPro" id="IPR004115">
    <property type="entry name" value="GAD-like_sf"/>
</dbReference>
<comment type="subunit">
    <text evidence="7">Homodimer.</text>
</comment>
<feature type="compositionally biased region" description="Basic and acidic residues" evidence="8">
    <location>
        <begin position="575"/>
        <end position="591"/>
    </location>
</feature>
<proteinExistence type="inferred from homology"/>
<dbReference type="PANTHER" id="PTHR22594:SF5">
    <property type="entry name" value="ASPARTATE--TRNA LIGASE, MITOCHONDRIAL"/>
    <property type="match status" value="1"/>
</dbReference>
<dbReference type="Pfam" id="PF01336">
    <property type="entry name" value="tRNA_anti-codon"/>
    <property type="match status" value="1"/>
</dbReference>
<comment type="caution">
    <text evidence="10">The sequence shown here is derived from an EMBL/GenBank/DDBJ whole genome shotgun (WGS) entry which is preliminary data.</text>
</comment>
<comment type="function">
    <text evidence="7">Aspartyl-tRNA synthetase with relaxed tRNA specificity since it is able to aspartylate not only its cognate tRNA(Asp) but also tRNA(Asn). Reaction proceeds in two steps: L-aspartate is first activated by ATP to form Asp-AMP and then transferred to the acceptor end of tRNA(Asp/Asn).</text>
</comment>
<dbReference type="PROSITE" id="PS50862">
    <property type="entry name" value="AA_TRNA_LIGASE_II"/>
    <property type="match status" value="1"/>
</dbReference>
<feature type="region of interest" description="Aspartate" evidence="7">
    <location>
        <begin position="194"/>
        <end position="197"/>
    </location>
</feature>
<feature type="site" description="Important for tRNA non-discrimination" evidence="7">
    <location>
        <position position="31"/>
    </location>
</feature>
<keyword evidence="3 7" id="KW-0547">Nucleotide-binding</keyword>
<organism evidence="10 11">
    <name type="scientific">Mycolicibacterium setense</name>
    <dbReference type="NCBI Taxonomy" id="431269"/>
    <lineage>
        <taxon>Bacteria</taxon>
        <taxon>Bacillati</taxon>
        <taxon>Actinomycetota</taxon>
        <taxon>Actinomycetes</taxon>
        <taxon>Mycobacteriales</taxon>
        <taxon>Mycobacteriaceae</taxon>
        <taxon>Mycolicibacterium</taxon>
    </lineage>
</organism>
<dbReference type="InterPro" id="IPR012340">
    <property type="entry name" value="NA-bd_OB-fold"/>
</dbReference>
<gene>
    <name evidence="7" type="primary">aspS</name>
    <name evidence="10" type="ORF">QQ44_11525</name>
</gene>
<dbReference type="InterPro" id="IPR004524">
    <property type="entry name" value="Asp-tRNA-ligase_1"/>
</dbReference>
<keyword evidence="4 7" id="KW-0067">ATP-binding</keyword>
<evidence type="ECO:0000256" key="3">
    <source>
        <dbReference type="ARBA" id="ARBA00022741"/>
    </source>
</evidence>
<dbReference type="CDD" id="cd04317">
    <property type="entry name" value="EcAspRS_like_N"/>
    <property type="match status" value="1"/>
</dbReference>
<keyword evidence="2 7" id="KW-0436">Ligase</keyword>
<evidence type="ECO:0000256" key="6">
    <source>
        <dbReference type="ARBA" id="ARBA00023146"/>
    </source>
</evidence>
<feature type="region of interest" description="Disordered" evidence="8">
    <location>
        <begin position="558"/>
        <end position="591"/>
    </location>
</feature>
<dbReference type="InterPro" id="IPR047089">
    <property type="entry name" value="Asp-tRNA-ligase_1_N"/>
</dbReference>
<dbReference type="CDD" id="cd00777">
    <property type="entry name" value="AspRS_core"/>
    <property type="match status" value="1"/>
</dbReference>
<evidence type="ECO:0000256" key="8">
    <source>
        <dbReference type="SAM" id="MobiDB-lite"/>
    </source>
</evidence>
<dbReference type="NCBIfam" id="TIGR00459">
    <property type="entry name" value="aspS_bact"/>
    <property type="match status" value="1"/>
</dbReference>
<feature type="binding site" evidence="7">
    <location>
        <position position="170"/>
    </location>
    <ligand>
        <name>L-aspartate</name>
        <dbReference type="ChEBI" id="CHEBI:29991"/>
    </ligand>
</feature>
<keyword evidence="5 7" id="KW-0648">Protein biosynthesis</keyword>